<proteinExistence type="inferred from homology"/>
<name>A0A834YYL9_TETSI</name>
<keyword evidence="3" id="KW-1185">Reference proteome</keyword>
<evidence type="ECO:0000256" key="1">
    <source>
        <dbReference type="ARBA" id="ARBA00009861"/>
    </source>
</evidence>
<dbReference type="AlphaFoldDB" id="A0A834YYL9"/>
<dbReference type="InterPro" id="IPR023213">
    <property type="entry name" value="CAT-like_dom_sf"/>
</dbReference>
<dbReference type="Gene3D" id="3.30.559.10">
    <property type="entry name" value="Chloramphenicol acetyltransferase-like domain"/>
    <property type="match status" value="2"/>
</dbReference>
<evidence type="ECO:0000313" key="2">
    <source>
        <dbReference type="EMBL" id="KAF8394026.1"/>
    </source>
</evidence>
<accession>A0A834YYL9</accession>
<dbReference type="GO" id="GO:0016747">
    <property type="term" value="F:acyltransferase activity, transferring groups other than amino-acyl groups"/>
    <property type="evidence" value="ECO:0007669"/>
    <property type="project" value="TreeGrafter"/>
</dbReference>
<reference evidence="2 3" key="1">
    <citation type="submission" date="2020-04" db="EMBL/GenBank/DDBJ databases">
        <title>Plant Genome Project.</title>
        <authorList>
            <person name="Zhang R.-G."/>
        </authorList>
    </citation>
    <scope>NUCLEOTIDE SEQUENCE [LARGE SCALE GENOMIC DNA]</scope>
    <source>
        <strain evidence="2">YNK0</strain>
        <tissue evidence="2">Leaf</tissue>
    </source>
</reference>
<comment type="similarity">
    <text evidence="1">Belongs to the plant acyltransferase family.</text>
</comment>
<dbReference type="InterPro" id="IPR050317">
    <property type="entry name" value="Plant_Fungal_Acyltransferase"/>
</dbReference>
<gene>
    <name evidence="2" type="ORF">HHK36_020228</name>
</gene>
<dbReference type="Pfam" id="PF02458">
    <property type="entry name" value="Transferase"/>
    <property type="match status" value="1"/>
</dbReference>
<dbReference type="EMBL" id="JABCRI010000014">
    <property type="protein sequence ID" value="KAF8394026.1"/>
    <property type="molecule type" value="Genomic_DNA"/>
</dbReference>
<dbReference type="Proteomes" id="UP000655225">
    <property type="component" value="Unassembled WGS sequence"/>
</dbReference>
<evidence type="ECO:0000313" key="3">
    <source>
        <dbReference type="Proteomes" id="UP000655225"/>
    </source>
</evidence>
<dbReference type="OrthoDB" id="1862401at2759"/>
<organism evidence="2 3">
    <name type="scientific">Tetracentron sinense</name>
    <name type="common">Spur-leaf</name>
    <dbReference type="NCBI Taxonomy" id="13715"/>
    <lineage>
        <taxon>Eukaryota</taxon>
        <taxon>Viridiplantae</taxon>
        <taxon>Streptophyta</taxon>
        <taxon>Embryophyta</taxon>
        <taxon>Tracheophyta</taxon>
        <taxon>Spermatophyta</taxon>
        <taxon>Magnoliopsida</taxon>
        <taxon>Trochodendrales</taxon>
        <taxon>Trochodendraceae</taxon>
        <taxon>Tetracentron</taxon>
    </lineage>
</organism>
<protein>
    <submittedName>
        <fullName evidence="2">Uncharacterized protein</fullName>
    </submittedName>
</protein>
<sequence>MMKVSSDVENLIYGLKLSSVGLGAVTGADVVHEPTNMDLAMKLHYLIGVYFFSNSAVQGLTIFNFTESMSKWLEHYYNTCGRFRRSESGRPFIKCNDCGVRIIEAQCTITLDEWLEMKDYSLYKHLVSNQVIGPELFFSPLVLIQFTWFKCGGMSVGLNWAHVLGDAFSASNFINMWGQIMADNEPLNLPKSQIKTGNSKNQSLLTEDPLSMKRVDHVGDYWIAANNSKTETFSFKITATQLEELQSKILDQSQTNQISSFESILAVIWQCLAKIRHGSEPRIITVCRNDSHSRRNGKLGNNQIISVVKADFSVVESDPKELAALVVEQTMDEKSQIEEEVEKGQGLSDFIMYGSNLTFVNLQEADFYGLELKGQKPVFVNYMIDGVGNEGVILVLPWPKDVGEACCEGRTVTVILPKNEVLVLRAELKREWSIA</sequence>
<dbReference type="PANTHER" id="PTHR31642">
    <property type="entry name" value="TRICHOTHECENE 3-O-ACETYLTRANSFERASE"/>
    <property type="match status" value="1"/>
</dbReference>
<dbReference type="PANTHER" id="PTHR31642:SF115">
    <property type="entry name" value="PROTEIN ECERIFERUM 26-LIKE"/>
    <property type="match status" value="1"/>
</dbReference>
<comment type="caution">
    <text evidence="2">The sequence shown here is derived from an EMBL/GenBank/DDBJ whole genome shotgun (WGS) entry which is preliminary data.</text>
</comment>